<evidence type="ECO:0000256" key="3">
    <source>
        <dbReference type="ARBA" id="ARBA00005043"/>
    </source>
</evidence>
<dbReference type="GO" id="GO:0002098">
    <property type="term" value="P:tRNA wobble uridine modification"/>
    <property type="evidence" value="ECO:0007669"/>
    <property type="project" value="InterPro"/>
</dbReference>
<comment type="subcellular location">
    <subcellularLocation>
        <location evidence="2">Cytoplasm</location>
    </subcellularLocation>
    <subcellularLocation>
        <location evidence="1">Nucleus</location>
    </subcellularLocation>
</comment>
<dbReference type="UniPathway" id="UPA00988"/>
<evidence type="ECO:0000256" key="1">
    <source>
        <dbReference type="ARBA" id="ARBA00004123"/>
    </source>
</evidence>
<evidence type="ECO:0000313" key="9">
    <source>
        <dbReference type="EMBL" id="CAD7278299.1"/>
    </source>
</evidence>
<protein>
    <recommendedName>
        <fullName evidence="5">Elongator complex protein 4</fullName>
    </recommendedName>
</protein>
<sequence>MVERVHEFKRSLYVPKIPGVKAASPSNQLVVSTGIVSLDTIIGGGFPVGSLTIIEEDILGAHSDVMLRYFLAEGLIHEHRLMLACKDDDPMKTLTMLPRPVNLDQVTEEIQHGGDPSSMRIAWRYENITPQFDQMRQRSQQRGGHDFDLSLPVGPEIDTLKETITTWSGCAEMECEWEALLNHIDQEFVNEDLSLKNKDVNSNILRVCIKSFGSPMWDWQDTEMCKFLWALKSRLRRHYAAAVISLHPYSHQKPQRRDQICQIADCVLKLNSFAGREEEHLPAFKSYHGMFRILKLPSVNALATFVPPSTDLAYKSRRKKFTVECFHLPPDLSENVSRVYKENSKVVLTASGCVAPVGKLDF</sequence>
<comment type="pathway">
    <text evidence="3">tRNA modification; 5-methoxycarbonylmethyl-2-thiouridine-tRNA biosynthesis.</text>
</comment>
<evidence type="ECO:0000256" key="7">
    <source>
        <dbReference type="ARBA" id="ARBA00022694"/>
    </source>
</evidence>
<evidence type="ECO:0000256" key="5">
    <source>
        <dbReference type="ARBA" id="ARBA00020265"/>
    </source>
</evidence>
<gene>
    <name evidence="9" type="ORF">NMOB1V02_LOCUS6007</name>
</gene>
<dbReference type="EMBL" id="CAJPEX010001184">
    <property type="protein sequence ID" value="CAG0918451.1"/>
    <property type="molecule type" value="Genomic_DNA"/>
</dbReference>
<reference evidence="9" key="1">
    <citation type="submission" date="2020-11" db="EMBL/GenBank/DDBJ databases">
        <authorList>
            <person name="Tran Van P."/>
        </authorList>
    </citation>
    <scope>NUCLEOTIDE SEQUENCE</scope>
</reference>
<dbReference type="GO" id="GO:0033588">
    <property type="term" value="C:elongator holoenzyme complex"/>
    <property type="evidence" value="ECO:0007669"/>
    <property type="project" value="InterPro"/>
</dbReference>
<dbReference type="Gene3D" id="3.40.50.300">
    <property type="entry name" value="P-loop containing nucleotide triphosphate hydrolases"/>
    <property type="match status" value="1"/>
</dbReference>
<accession>A0A7R9BPK2</accession>
<evidence type="ECO:0000256" key="2">
    <source>
        <dbReference type="ARBA" id="ARBA00004496"/>
    </source>
</evidence>
<dbReference type="PANTHER" id="PTHR12896:SF1">
    <property type="entry name" value="ELONGATOR COMPLEX PROTEIN 4"/>
    <property type="match status" value="1"/>
</dbReference>
<evidence type="ECO:0000256" key="8">
    <source>
        <dbReference type="ARBA" id="ARBA00023242"/>
    </source>
</evidence>
<dbReference type="GO" id="GO:0005737">
    <property type="term" value="C:cytoplasm"/>
    <property type="evidence" value="ECO:0007669"/>
    <property type="project" value="UniProtKB-SubCell"/>
</dbReference>
<dbReference type="PANTHER" id="PTHR12896">
    <property type="entry name" value="PAX6 NEIGHBOR PROTEIN PAXNEB"/>
    <property type="match status" value="1"/>
</dbReference>
<dbReference type="InterPro" id="IPR027417">
    <property type="entry name" value="P-loop_NTPase"/>
</dbReference>
<comment type="similarity">
    <text evidence="4">Belongs to the ELP4 family.</text>
</comment>
<keyword evidence="8" id="KW-0539">Nucleus</keyword>
<dbReference type="EMBL" id="OA883221">
    <property type="protein sequence ID" value="CAD7278299.1"/>
    <property type="molecule type" value="Genomic_DNA"/>
</dbReference>
<keyword evidence="10" id="KW-1185">Reference proteome</keyword>
<proteinExistence type="inferred from homology"/>
<dbReference type="AlphaFoldDB" id="A0A7R9BPK2"/>
<dbReference type="InterPro" id="IPR008728">
    <property type="entry name" value="Elongator_complex_protein_4"/>
</dbReference>
<dbReference type="Pfam" id="PF05625">
    <property type="entry name" value="PAXNEB"/>
    <property type="match status" value="1"/>
</dbReference>
<keyword evidence="7" id="KW-0819">tRNA processing</keyword>
<dbReference type="OrthoDB" id="289162at2759"/>
<organism evidence="9">
    <name type="scientific">Notodromas monacha</name>
    <dbReference type="NCBI Taxonomy" id="399045"/>
    <lineage>
        <taxon>Eukaryota</taxon>
        <taxon>Metazoa</taxon>
        <taxon>Ecdysozoa</taxon>
        <taxon>Arthropoda</taxon>
        <taxon>Crustacea</taxon>
        <taxon>Oligostraca</taxon>
        <taxon>Ostracoda</taxon>
        <taxon>Podocopa</taxon>
        <taxon>Podocopida</taxon>
        <taxon>Cypridocopina</taxon>
        <taxon>Cypridoidea</taxon>
        <taxon>Cyprididae</taxon>
        <taxon>Notodromas</taxon>
    </lineage>
</organism>
<keyword evidence="6" id="KW-0963">Cytoplasm</keyword>
<dbReference type="CDD" id="cd19494">
    <property type="entry name" value="Elp4"/>
    <property type="match status" value="1"/>
</dbReference>
<dbReference type="Proteomes" id="UP000678499">
    <property type="component" value="Unassembled WGS sequence"/>
</dbReference>
<evidence type="ECO:0000256" key="6">
    <source>
        <dbReference type="ARBA" id="ARBA00022490"/>
    </source>
</evidence>
<dbReference type="GO" id="GO:0008023">
    <property type="term" value="C:transcription elongation factor complex"/>
    <property type="evidence" value="ECO:0007669"/>
    <property type="project" value="TreeGrafter"/>
</dbReference>
<evidence type="ECO:0000313" key="10">
    <source>
        <dbReference type="Proteomes" id="UP000678499"/>
    </source>
</evidence>
<name>A0A7R9BPK2_9CRUS</name>
<evidence type="ECO:0000256" key="4">
    <source>
        <dbReference type="ARBA" id="ARBA00007573"/>
    </source>
</evidence>